<gene>
    <name evidence="2" type="ORF">PND83_00040</name>
</gene>
<dbReference type="RefSeq" id="WP_148341190.1">
    <property type="nucleotide sequence ID" value="NZ_CAXUMB010000032.1"/>
</dbReference>
<dbReference type="EMBL" id="JAQLWO010000001">
    <property type="protein sequence ID" value="MDB7904365.1"/>
    <property type="molecule type" value="Genomic_DNA"/>
</dbReference>
<accession>A0AAW6BXN0</accession>
<reference evidence="2" key="1">
    <citation type="submission" date="2023-01" db="EMBL/GenBank/DDBJ databases">
        <title>Human gut microbiome strain richness.</title>
        <authorList>
            <person name="Chen-Liaw A."/>
        </authorList>
    </citation>
    <scope>NUCLEOTIDE SEQUENCE</scope>
    <source>
        <strain evidence="2">2225st1_A6_2225SCRN_200828</strain>
    </source>
</reference>
<evidence type="ECO:0000313" key="2">
    <source>
        <dbReference type="EMBL" id="MDB7904365.1"/>
    </source>
</evidence>
<dbReference type="Proteomes" id="UP001211006">
    <property type="component" value="Unassembled WGS sequence"/>
</dbReference>
<proteinExistence type="predicted"/>
<organism evidence="2 3">
    <name type="scientific">Flavonifractor plautii</name>
    <name type="common">Fusobacterium plautii</name>
    <dbReference type="NCBI Taxonomy" id="292800"/>
    <lineage>
        <taxon>Bacteria</taxon>
        <taxon>Bacillati</taxon>
        <taxon>Bacillota</taxon>
        <taxon>Clostridia</taxon>
        <taxon>Eubacteriales</taxon>
        <taxon>Oscillospiraceae</taxon>
        <taxon>Flavonifractor</taxon>
    </lineage>
</organism>
<evidence type="ECO:0000256" key="1">
    <source>
        <dbReference type="SAM" id="MobiDB-lite"/>
    </source>
</evidence>
<evidence type="ECO:0000313" key="3">
    <source>
        <dbReference type="Proteomes" id="UP001211006"/>
    </source>
</evidence>
<sequence>MKVPAEFEDVFQGVELTEREIGFLTWLAGWDRRTIENLKSLIQKIRATRVIGNALQTSNESLAPSASRQPGGAEAKE</sequence>
<name>A0AAW6BXN0_FLAPL</name>
<comment type="caution">
    <text evidence="2">The sequence shown here is derived from an EMBL/GenBank/DDBJ whole genome shotgun (WGS) entry which is preliminary data.</text>
</comment>
<protein>
    <submittedName>
        <fullName evidence="2">Uncharacterized protein</fullName>
    </submittedName>
</protein>
<feature type="compositionally biased region" description="Polar residues" evidence="1">
    <location>
        <begin position="58"/>
        <end position="68"/>
    </location>
</feature>
<dbReference type="AlphaFoldDB" id="A0AAW6BXN0"/>
<feature type="region of interest" description="Disordered" evidence="1">
    <location>
        <begin position="58"/>
        <end position="77"/>
    </location>
</feature>